<comment type="caution">
    <text evidence="1">The sequence shown here is derived from an EMBL/GenBank/DDBJ whole genome shotgun (WGS) entry which is preliminary data.</text>
</comment>
<organism evidence="1 2">
    <name type="scientific">Colletotrichum chrysophilum</name>
    <dbReference type="NCBI Taxonomy" id="1836956"/>
    <lineage>
        <taxon>Eukaryota</taxon>
        <taxon>Fungi</taxon>
        <taxon>Dikarya</taxon>
        <taxon>Ascomycota</taxon>
        <taxon>Pezizomycotina</taxon>
        <taxon>Sordariomycetes</taxon>
        <taxon>Hypocreomycetidae</taxon>
        <taxon>Glomerellales</taxon>
        <taxon>Glomerellaceae</taxon>
        <taxon>Colletotrichum</taxon>
        <taxon>Colletotrichum gloeosporioides species complex</taxon>
    </lineage>
</organism>
<accession>A0AAD9A4J6</accession>
<keyword evidence="2" id="KW-1185">Reference proteome</keyword>
<dbReference type="Proteomes" id="UP001243330">
    <property type="component" value="Unassembled WGS sequence"/>
</dbReference>
<dbReference type="EMBL" id="JAQOWY010000502">
    <property type="protein sequence ID" value="KAK1841153.1"/>
    <property type="molecule type" value="Genomic_DNA"/>
</dbReference>
<evidence type="ECO:0000313" key="1">
    <source>
        <dbReference type="EMBL" id="KAK1841153.1"/>
    </source>
</evidence>
<reference evidence="1" key="1">
    <citation type="submission" date="2023-01" db="EMBL/GenBank/DDBJ databases">
        <title>Colletotrichum chrysophilum M932 genome sequence.</title>
        <authorList>
            <person name="Baroncelli R."/>
        </authorList>
    </citation>
    <scope>NUCLEOTIDE SEQUENCE</scope>
    <source>
        <strain evidence="1">M932</strain>
    </source>
</reference>
<dbReference type="AlphaFoldDB" id="A0AAD9A4J6"/>
<protein>
    <submittedName>
        <fullName evidence="1">Uncharacterized protein</fullName>
    </submittedName>
</protein>
<sequence length="64" mass="7613">MFQSRCLCEPFDRWTAKERTAIRKPVRHPKLEELPLGFGLRLSSASYRYLSQFVAALGTRRKRW</sequence>
<name>A0AAD9A4J6_9PEZI</name>
<gene>
    <name evidence="1" type="ORF">CCHR01_16228</name>
</gene>
<evidence type="ECO:0000313" key="2">
    <source>
        <dbReference type="Proteomes" id="UP001243330"/>
    </source>
</evidence>
<proteinExistence type="predicted"/>